<accession>A0AAF0C2N6</accession>
<evidence type="ECO:0000313" key="2">
    <source>
        <dbReference type="Proteomes" id="UP000032568"/>
    </source>
</evidence>
<reference evidence="1 2" key="2">
    <citation type="journal article" date="2022" name="Mar. Drugs">
        <title>Bioassay-Guided Fractionation Leads to the Detection of Cholic Acid Generated by the Rare Thalassomonas sp.</title>
        <authorList>
            <person name="Pheiffer F."/>
            <person name="Schneider Y.K."/>
            <person name="Hansen E.H."/>
            <person name="Andersen J.H."/>
            <person name="Isaksson J."/>
            <person name="Busche T."/>
            <person name="R C."/>
            <person name="Kalinowski J."/>
            <person name="Zyl L.V."/>
            <person name="Trindade M."/>
        </authorList>
    </citation>
    <scope>NUCLEOTIDE SEQUENCE [LARGE SCALE GENOMIC DNA]</scope>
    <source>
        <strain evidence="1 2">A5K-106</strain>
    </source>
</reference>
<keyword evidence="2" id="KW-1185">Reference proteome</keyword>
<organism evidence="1 2">
    <name type="scientific">Thalassomonas actiniarum</name>
    <dbReference type="NCBI Taxonomy" id="485447"/>
    <lineage>
        <taxon>Bacteria</taxon>
        <taxon>Pseudomonadati</taxon>
        <taxon>Pseudomonadota</taxon>
        <taxon>Gammaproteobacteria</taxon>
        <taxon>Alteromonadales</taxon>
        <taxon>Colwelliaceae</taxon>
        <taxon>Thalassomonas</taxon>
    </lineage>
</organism>
<dbReference type="EMBL" id="CP059735">
    <property type="protein sequence ID" value="WDE00342.1"/>
    <property type="molecule type" value="Genomic_DNA"/>
</dbReference>
<gene>
    <name evidence="1" type="ORF">SG35_006790</name>
</gene>
<dbReference type="Proteomes" id="UP000032568">
    <property type="component" value="Chromosome"/>
</dbReference>
<protein>
    <submittedName>
        <fullName evidence="1">Uncharacterized protein</fullName>
    </submittedName>
</protein>
<dbReference type="RefSeq" id="WP_053043494.1">
    <property type="nucleotide sequence ID" value="NZ_CP059735.1"/>
</dbReference>
<dbReference type="KEGG" id="tact:SG35_006790"/>
<sequence>MFPSYLEQAHDLCFLNHDILVELLRSGEKNKIFHQQINFLSEEDKKLLEQSNDIFEWFELTGRKLEYVETLRRTVFQALLSDFLHFIYESLSCSRKEKLTVAYALLRKPIQENLLLLEIMAIDINDFSNKLTENPLALRAKNYGGIEGHTKRIQSVLKVLGEEERFNADYLAQLRYQKSEDGFDGICNKSMHLFTEHKKIKTENMNINQIFSGSESKQTQWHFLYSRLPYLIFYARRLIEHICGTFSKTDPSYLNNIEYRVMAATILWYPNVEDRYKNDNLDKFVDSTVNKLEKTFLDAGKNKPSKKDILRVKDSGVI</sequence>
<name>A0AAF0C2N6_9GAMM</name>
<proteinExistence type="predicted"/>
<reference evidence="1 2" key="1">
    <citation type="journal article" date="2015" name="Genome Announc.">
        <title>Draft Genome Sequences of Marine Isolates of Thalassomonas viridans and Thalassomonas actiniarum.</title>
        <authorList>
            <person name="Olonade I."/>
            <person name="van Zyl L.J."/>
            <person name="Trindade M."/>
        </authorList>
    </citation>
    <scope>NUCLEOTIDE SEQUENCE [LARGE SCALE GENOMIC DNA]</scope>
    <source>
        <strain evidence="1 2">A5K-106</strain>
    </source>
</reference>
<evidence type="ECO:0000313" key="1">
    <source>
        <dbReference type="EMBL" id="WDE00342.1"/>
    </source>
</evidence>
<dbReference type="AlphaFoldDB" id="A0AAF0C2N6"/>